<evidence type="ECO:0000313" key="2">
    <source>
        <dbReference type="Proteomes" id="UP000095042"/>
    </source>
</evidence>
<keyword evidence="2" id="KW-1185">Reference proteome</keyword>
<proteinExistence type="predicted"/>
<gene>
    <name evidence="1" type="ORF">AUC71_07465</name>
</gene>
<name>A0A1E3WDI6_9HYPH</name>
<reference evidence="1 2" key="1">
    <citation type="journal article" date="2016" name="Environ. Microbiol.">
        <title>New Methyloceanibacter diversity from North Sea sediments includes methanotroph containing solely the soluble methane monooxygenase.</title>
        <authorList>
            <person name="Vekeman B."/>
            <person name="Kerckhof F.M."/>
            <person name="Cremers G."/>
            <person name="de Vos P."/>
            <person name="Vandamme P."/>
            <person name="Boon N."/>
            <person name="Op den Camp H.J."/>
            <person name="Heylen K."/>
        </authorList>
    </citation>
    <scope>NUCLEOTIDE SEQUENCE [LARGE SCALE GENOMIC DNA]</scope>
    <source>
        <strain evidence="1 2">R-67177</strain>
    </source>
</reference>
<evidence type="ECO:0000313" key="1">
    <source>
        <dbReference type="EMBL" id="ODS03841.1"/>
    </source>
</evidence>
<protein>
    <submittedName>
        <fullName evidence="1">Uncharacterized protein</fullName>
    </submittedName>
</protein>
<dbReference type="AlphaFoldDB" id="A0A1E3WDI6"/>
<comment type="caution">
    <text evidence="1">The sequence shown here is derived from an EMBL/GenBank/DDBJ whole genome shotgun (WGS) entry which is preliminary data.</text>
</comment>
<accession>A0A1E3WDI6</accession>
<dbReference type="EMBL" id="LPWD01000041">
    <property type="protein sequence ID" value="ODS03841.1"/>
    <property type="molecule type" value="Genomic_DNA"/>
</dbReference>
<organism evidence="1 2">
    <name type="scientific">Methyloceanibacter marginalis</name>
    <dbReference type="NCBI Taxonomy" id="1774971"/>
    <lineage>
        <taxon>Bacteria</taxon>
        <taxon>Pseudomonadati</taxon>
        <taxon>Pseudomonadota</taxon>
        <taxon>Alphaproteobacteria</taxon>
        <taxon>Hyphomicrobiales</taxon>
        <taxon>Hyphomicrobiaceae</taxon>
        <taxon>Methyloceanibacter</taxon>
    </lineage>
</organism>
<sequence>MNEEKARQLLLEELFRQRNEKFVQVGKLPIVGIELGHEVFLALEAEGLVEFVSRPIPWPAWRVRLTPKGYEKSRWGFSSAP</sequence>
<dbReference type="Proteomes" id="UP000095042">
    <property type="component" value="Unassembled WGS sequence"/>
</dbReference>